<dbReference type="EMBL" id="JBHRSX010000016">
    <property type="protein sequence ID" value="MFC3201681.1"/>
    <property type="molecule type" value="Genomic_DNA"/>
</dbReference>
<comment type="caution">
    <text evidence="2">The sequence shown here is derived from an EMBL/GenBank/DDBJ whole genome shotgun (WGS) entry which is preliminary data.</text>
</comment>
<evidence type="ECO:0000313" key="3">
    <source>
        <dbReference type="Proteomes" id="UP001595477"/>
    </source>
</evidence>
<accession>A0ABV7JZX8</accession>
<keyword evidence="3" id="KW-1185">Reference proteome</keyword>
<name>A0ABV7JZX8_9ALTE</name>
<feature type="signal peptide" evidence="1">
    <location>
        <begin position="1"/>
        <end position="23"/>
    </location>
</feature>
<sequence length="276" mass="29920">MNVVNCAIKSSIALFAFSPLASASLITGDVNQQISGQGNYYVDLDGDSVNDFNFYHYDYSYYNYTPAVYGSTYRRTAYTTSSENQYTNLTASGGFSFLASPLMLGETISADDNFITFGMLAQSYENERTAYNYQYGSRRRYCNSWGKNCRYYTSWGNVYTAQGYSYETQTGSWIDDALANGGSVSGYVGFKKTDEQGNDYLGWLELSLNTQGEGTIGSYGLASGSNISTLNAGEAPAPLAAPQAQVTTDVSAPGVLGLMSLGIGGLALARRRRTSL</sequence>
<keyword evidence="1" id="KW-0732">Signal</keyword>
<feature type="chain" id="PRO_5046712685" description="PEP-CTERM sorting domain-containing protein" evidence="1">
    <location>
        <begin position="24"/>
        <end position="276"/>
    </location>
</feature>
<evidence type="ECO:0008006" key="4">
    <source>
        <dbReference type="Google" id="ProtNLM"/>
    </source>
</evidence>
<gene>
    <name evidence="2" type="ORF">ACFOEW_07620</name>
</gene>
<evidence type="ECO:0000313" key="2">
    <source>
        <dbReference type="EMBL" id="MFC3201681.1"/>
    </source>
</evidence>
<dbReference type="RefSeq" id="WP_123323487.1">
    <property type="nucleotide sequence ID" value="NZ_JBHRSX010000016.1"/>
</dbReference>
<evidence type="ECO:0000256" key="1">
    <source>
        <dbReference type="SAM" id="SignalP"/>
    </source>
</evidence>
<proteinExistence type="predicted"/>
<dbReference type="Proteomes" id="UP001595477">
    <property type="component" value="Unassembled WGS sequence"/>
</dbReference>
<protein>
    <recommendedName>
        <fullName evidence="4">PEP-CTERM sorting domain-containing protein</fullName>
    </recommendedName>
</protein>
<organism evidence="2 3">
    <name type="scientific">Alteromonas oceani</name>
    <dbReference type="NCBI Taxonomy" id="2071609"/>
    <lineage>
        <taxon>Bacteria</taxon>
        <taxon>Pseudomonadati</taxon>
        <taxon>Pseudomonadota</taxon>
        <taxon>Gammaproteobacteria</taxon>
        <taxon>Alteromonadales</taxon>
        <taxon>Alteromonadaceae</taxon>
        <taxon>Alteromonas/Salinimonas group</taxon>
        <taxon>Alteromonas</taxon>
    </lineage>
</organism>
<reference evidence="3" key="1">
    <citation type="journal article" date="2019" name="Int. J. Syst. Evol. Microbiol.">
        <title>The Global Catalogue of Microorganisms (GCM) 10K type strain sequencing project: providing services to taxonomists for standard genome sequencing and annotation.</title>
        <authorList>
            <consortium name="The Broad Institute Genomics Platform"/>
            <consortium name="The Broad Institute Genome Sequencing Center for Infectious Disease"/>
            <person name="Wu L."/>
            <person name="Ma J."/>
        </authorList>
    </citation>
    <scope>NUCLEOTIDE SEQUENCE [LARGE SCALE GENOMIC DNA]</scope>
    <source>
        <strain evidence="3">KCTC 52449</strain>
    </source>
</reference>